<evidence type="ECO:0000256" key="7">
    <source>
        <dbReference type="ARBA" id="ARBA00023136"/>
    </source>
</evidence>
<protein>
    <recommendedName>
        <fullName evidence="8">Rod shape-determining protein MreD</fullName>
    </recommendedName>
</protein>
<dbReference type="GO" id="GO:0008360">
    <property type="term" value="P:regulation of cell shape"/>
    <property type="evidence" value="ECO:0007669"/>
    <property type="project" value="UniProtKB-UniRule"/>
</dbReference>
<gene>
    <name evidence="10" type="ORF">SAMN05216526_0964</name>
</gene>
<keyword evidence="8" id="KW-0997">Cell inner membrane</keyword>
<dbReference type="AlphaFoldDB" id="A0A1R3VVG7"/>
<dbReference type="InterPro" id="IPR026034">
    <property type="entry name" value="MreD_proteobac"/>
</dbReference>
<dbReference type="PANTHER" id="PTHR37484">
    <property type="entry name" value="ROD SHAPE-DETERMINING PROTEIN MRED"/>
    <property type="match status" value="1"/>
</dbReference>
<evidence type="ECO:0000256" key="8">
    <source>
        <dbReference type="PIRNR" id="PIRNR018472"/>
    </source>
</evidence>
<feature type="transmembrane region" description="Helical" evidence="9">
    <location>
        <begin position="70"/>
        <end position="90"/>
    </location>
</feature>
<evidence type="ECO:0000256" key="5">
    <source>
        <dbReference type="ARBA" id="ARBA00022960"/>
    </source>
</evidence>
<accession>A0A1R3VVG7</accession>
<evidence type="ECO:0000256" key="3">
    <source>
        <dbReference type="ARBA" id="ARBA00022475"/>
    </source>
</evidence>
<keyword evidence="4 9" id="KW-0812">Transmembrane</keyword>
<dbReference type="Proteomes" id="UP000223759">
    <property type="component" value="Unassembled WGS sequence"/>
</dbReference>
<evidence type="ECO:0000313" key="11">
    <source>
        <dbReference type="Proteomes" id="UP000223759"/>
    </source>
</evidence>
<evidence type="ECO:0000256" key="6">
    <source>
        <dbReference type="ARBA" id="ARBA00022989"/>
    </source>
</evidence>
<evidence type="ECO:0000313" key="10">
    <source>
        <dbReference type="EMBL" id="SIT68916.1"/>
    </source>
</evidence>
<feature type="transmembrane region" description="Helical" evidence="9">
    <location>
        <begin position="132"/>
        <end position="153"/>
    </location>
</feature>
<dbReference type="PIRSF" id="PIRSF018472">
    <property type="entry name" value="MreD_proteobac"/>
    <property type="match status" value="1"/>
</dbReference>
<dbReference type="RefSeq" id="WP_076755391.1">
    <property type="nucleotide sequence ID" value="NZ_CP023018.1"/>
</dbReference>
<proteinExistence type="inferred from homology"/>
<name>A0A1R3VVG7_9GAMM</name>
<evidence type="ECO:0000256" key="2">
    <source>
        <dbReference type="ARBA" id="ARBA00007776"/>
    </source>
</evidence>
<dbReference type="GO" id="GO:0005886">
    <property type="term" value="C:plasma membrane"/>
    <property type="evidence" value="ECO:0007669"/>
    <property type="project" value="UniProtKB-SubCell"/>
</dbReference>
<evidence type="ECO:0000256" key="9">
    <source>
        <dbReference type="SAM" id="Phobius"/>
    </source>
</evidence>
<dbReference type="EMBL" id="FTPK01000002">
    <property type="protein sequence ID" value="SIT68916.1"/>
    <property type="molecule type" value="Genomic_DNA"/>
</dbReference>
<organism evidence="10 11">
    <name type="scientific">Ectothiorhodosinus mongolicus</name>
    <dbReference type="NCBI Taxonomy" id="233100"/>
    <lineage>
        <taxon>Bacteria</taxon>
        <taxon>Pseudomonadati</taxon>
        <taxon>Pseudomonadota</taxon>
        <taxon>Gammaproteobacteria</taxon>
        <taxon>Chromatiales</taxon>
        <taxon>Ectothiorhodospiraceae</taxon>
        <taxon>Ectothiorhodosinus</taxon>
    </lineage>
</organism>
<evidence type="ECO:0000256" key="1">
    <source>
        <dbReference type="ARBA" id="ARBA00004651"/>
    </source>
</evidence>
<reference evidence="10 11" key="1">
    <citation type="submission" date="2017-01" db="EMBL/GenBank/DDBJ databases">
        <authorList>
            <person name="Mah S.A."/>
            <person name="Swanson W.J."/>
            <person name="Moy G.W."/>
            <person name="Vacquier V.D."/>
        </authorList>
    </citation>
    <scope>NUCLEOTIDE SEQUENCE [LARGE SCALE GENOMIC DNA]</scope>
    <source>
        <strain evidence="10 11">M9</strain>
    </source>
</reference>
<keyword evidence="3 8" id="KW-1003">Cell membrane</keyword>
<evidence type="ECO:0000256" key="4">
    <source>
        <dbReference type="ARBA" id="ARBA00022692"/>
    </source>
</evidence>
<comment type="similarity">
    <text evidence="2 8">Belongs to the MreD family.</text>
</comment>
<dbReference type="Pfam" id="PF04093">
    <property type="entry name" value="MreD"/>
    <property type="match status" value="1"/>
</dbReference>
<dbReference type="OrthoDB" id="6647425at2"/>
<dbReference type="STRING" id="233100.SAMN05216526_0964"/>
<feature type="transmembrane region" description="Helical" evidence="9">
    <location>
        <begin position="102"/>
        <end position="120"/>
    </location>
</feature>
<dbReference type="InterPro" id="IPR007227">
    <property type="entry name" value="Cell_shape_determining_MreD"/>
</dbReference>
<feature type="transmembrane region" description="Helical" evidence="9">
    <location>
        <begin position="6"/>
        <end position="29"/>
    </location>
</feature>
<sequence length="161" mass="18245">MGLRAILLVIPATFVLALILTIIPLPDWAAPWRPEWVAMTMLYWSMALPRRYSIGTAWLAGLFLDVAKGALLGQHAMALALITLLGLRLHQRIRLHPLWQQAISIGALLGLYLLVVLWVYGITGQPPESWLYWAPIASSMLLWPLIFVTLRGVRRRWCLDL</sequence>
<keyword evidence="5 8" id="KW-0133">Cell shape</keyword>
<keyword evidence="11" id="KW-1185">Reference proteome</keyword>
<dbReference type="PANTHER" id="PTHR37484:SF1">
    <property type="entry name" value="ROD SHAPE-DETERMINING PROTEIN MRED"/>
    <property type="match status" value="1"/>
</dbReference>
<dbReference type="NCBIfam" id="TIGR03426">
    <property type="entry name" value="shape_MreD"/>
    <property type="match status" value="1"/>
</dbReference>
<comment type="subcellular location">
    <subcellularLocation>
        <location evidence="8">Cell inner membrane</location>
    </subcellularLocation>
    <subcellularLocation>
        <location evidence="1">Cell membrane</location>
        <topology evidence="1">Multi-pass membrane protein</topology>
    </subcellularLocation>
</comment>
<comment type="function">
    <text evidence="8">Involved in formation of the rod shape of the cell. May also contribute to regulation of formation of penicillin-binding proteins.</text>
</comment>
<keyword evidence="7 8" id="KW-0472">Membrane</keyword>
<keyword evidence="6 9" id="KW-1133">Transmembrane helix</keyword>